<evidence type="ECO:0000313" key="12">
    <source>
        <dbReference type="EMBL" id="MCQ8277990.1"/>
    </source>
</evidence>
<feature type="region of interest" description="Disordered" evidence="9">
    <location>
        <begin position="211"/>
        <end position="233"/>
    </location>
</feature>
<evidence type="ECO:0000256" key="9">
    <source>
        <dbReference type="SAM" id="MobiDB-lite"/>
    </source>
</evidence>
<dbReference type="PANTHER" id="PTHR37461:SF1">
    <property type="entry name" value="ANTI-SIGMA-K FACTOR RSKA"/>
    <property type="match status" value="1"/>
</dbReference>
<feature type="transmembrane region" description="Helical" evidence="10">
    <location>
        <begin position="97"/>
        <end position="119"/>
    </location>
</feature>
<sequence>MTGFGEPEERLLLAGDYVLGTLPADERARLRRELDGDPAMRAEIAFWEQTLATLAAEVPPVMPPIALWTRIERSVHAPGLRAPAMPVRSNRTEMSAAFWKAITAVSFLMAAGIAFVVLMDRTPMAVPVAALSRPGEPQPAFVVETRSDGVVQVMPLHPGDIPSDRDMELWSLPAGASEPQPLGVLPPAGRHLHSAMLPMGDSKLLVTLEPRGGAPDGRPTGPVLFSGALSLPD</sequence>
<keyword evidence="13" id="KW-1185">Reference proteome</keyword>
<evidence type="ECO:0000256" key="1">
    <source>
        <dbReference type="ARBA" id="ARBA00004167"/>
    </source>
</evidence>
<evidence type="ECO:0000256" key="4">
    <source>
        <dbReference type="ARBA" id="ARBA00022692"/>
    </source>
</evidence>
<keyword evidence="6 10" id="KW-0472">Membrane</keyword>
<keyword evidence="5 10" id="KW-1133">Transmembrane helix</keyword>
<dbReference type="Proteomes" id="UP001524587">
    <property type="component" value="Unassembled WGS sequence"/>
</dbReference>
<gene>
    <name evidence="12" type="ORF">NFI95_05965</name>
</gene>
<feature type="domain" description="Anti-sigma K factor RskA C-terminal" evidence="11">
    <location>
        <begin position="110"/>
        <end position="223"/>
    </location>
</feature>
<dbReference type="EMBL" id="JAMSKV010000004">
    <property type="protein sequence ID" value="MCQ8277990.1"/>
    <property type="molecule type" value="Genomic_DNA"/>
</dbReference>
<evidence type="ECO:0000256" key="6">
    <source>
        <dbReference type="ARBA" id="ARBA00023136"/>
    </source>
</evidence>
<evidence type="ECO:0000256" key="7">
    <source>
        <dbReference type="ARBA" id="ARBA00029829"/>
    </source>
</evidence>
<dbReference type="Gene3D" id="1.10.10.1320">
    <property type="entry name" value="Anti-sigma factor, zinc-finger domain"/>
    <property type="match status" value="1"/>
</dbReference>
<evidence type="ECO:0000256" key="10">
    <source>
        <dbReference type="SAM" id="Phobius"/>
    </source>
</evidence>
<comment type="caution">
    <text evidence="12">The sequence shown here is derived from an EMBL/GenBank/DDBJ whole genome shotgun (WGS) entry which is preliminary data.</text>
</comment>
<name>A0ABT1W534_9PROT</name>
<protein>
    <recommendedName>
        <fullName evidence="8">Regulator of SigK</fullName>
    </recommendedName>
    <alternativeName>
        <fullName evidence="7">Sigma-K anti-sigma factor RskA</fullName>
    </alternativeName>
</protein>
<accession>A0ABT1W534</accession>
<evidence type="ECO:0000256" key="8">
    <source>
        <dbReference type="ARBA" id="ARBA00030803"/>
    </source>
</evidence>
<keyword evidence="4 10" id="KW-0812">Transmembrane</keyword>
<dbReference type="Pfam" id="PF10099">
    <property type="entry name" value="RskA_C"/>
    <property type="match status" value="1"/>
</dbReference>
<evidence type="ECO:0000256" key="2">
    <source>
        <dbReference type="ARBA" id="ARBA00004236"/>
    </source>
</evidence>
<evidence type="ECO:0000256" key="3">
    <source>
        <dbReference type="ARBA" id="ARBA00022475"/>
    </source>
</evidence>
<comment type="subcellular location">
    <subcellularLocation>
        <location evidence="2">Cell membrane</location>
    </subcellularLocation>
    <subcellularLocation>
        <location evidence="1">Membrane</location>
        <topology evidence="1">Single-pass membrane protein</topology>
    </subcellularLocation>
</comment>
<reference evidence="12 13" key="1">
    <citation type="submission" date="2022-06" db="EMBL/GenBank/DDBJ databases">
        <title>Endosaccharibacter gen. nov., sp. nov., endophytic bacteria isolated from sugarcane.</title>
        <authorList>
            <person name="Pitiwittayakul N."/>
            <person name="Yukphan P."/>
            <person name="Charoenyingcharoen P."/>
            <person name="Tanasupawat S."/>
        </authorList>
    </citation>
    <scope>NUCLEOTIDE SEQUENCE [LARGE SCALE GENOMIC DNA]</scope>
    <source>
        <strain evidence="12 13">KSS8</strain>
    </source>
</reference>
<dbReference type="PANTHER" id="PTHR37461">
    <property type="entry name" value="ANTI-SIGMA-K FACTOR RSKA"/>
    <property type="match status" value="1"/>
</dbReference>
<evidence type="ECO:0000313" key="13">
    <source>
        <dbReference type="Proteomes" id="UP001524587"/>
    </source>
</evidence>
<keyword evidence="3" id="KW-1003">Cell membrane</keyword>
<organism evidence="12 13">
    <name type="scientific">Endosaccharibacter trunci</name>
    <dbReference type="NCBI Taxonomy" id="2812733"/>
    <lineage>
        <taxon>Bacteria</taxon>
        <taxon>Pseudomonadati</taxon>
        <taxon>Pseudomonadota</taxon>
        <taxon>Alphaproteobacteria</taxon>
        <taxon>Acetobacterales</taxon>
        <taxon>Acetobacteraceae</taxon>
        <taxon>Endosaccharibacter</taxon>
    </lineage>
</organism>
<evidence type="ECO:0000259" key="11">
    <source>
        <dbReference type="Pfam" id="PF10099"/>
    </source>
</evidence>
<dbReference type="RefSeq" id="WP_422863454.1">
    <property type="nucleotide sequence ID" value="NZ_JAMSKV010000004.1"/>
</dbReference>
<proteinExistence type="predicted"/>
<dbReference type="InterPro" id="IPR018764">
    <property type="entry name" value="RskA_C"/>
</dbReference>
<dbReference type="InterPro" id="IPR051474">
    <property type="entry name" value="Anti-sigma-K/W_factor"/>
</dbReference>
<dbReference type="InterPro" id="IPR041916">
    <property type="entry name" value="Anti_sigma_zinc_sf"/>
</dbReference>
<evidence type="ECO:0000256" key="5">
    <source>
        <dbReference type="ARBA" id="ARBA00022989"/>
    </source>
</evidence>